<dbReference type="EMBL" id="QVLX01000007">
    <property type="protein sequence ID" value="RGE85734.1"/>
    <property type="molecule type" value="Genomic_DNA"/>
</dbReference>
<evidence type="ECO:0000256" key="1">
    <source>
        <dbReference type="ARBA" id="ARBA00004651"/>
    </source>
</evidence>
<evidence type="ECO:0000256" key="5">
    <source>
        <dbReference type="ARBA" id="ARBA00022989"/>
    </source>
</evidence>
<evidence type="ECO:0000259" key="8">
    <source>
        <dbReference type="PROSITE" id="PS50928"/>
    </source>
</evidence>
<evidence type="ECO:0000256" key="4">
    <source>
        <dbReference type="ARBA" id="ARBA00022692"/>
    </source>
</evidence>
<feature type="transmembrane region" description="Helical" evidence="7">
    <location>
        <begin position="129"/>
        <end position="152"/>
    </location>
</feature>
<evidence type="ECO:0000256" key="7">
    <source>
        <dbReference type="RuleBase" id="RU363032"/>
    </source>
</evidence>
<keyword evidence="3" id="KW-1003">Cell membrane</keyword>
<dbReference type="CDD" id="cd06261">
    <property type="entry name" value="TM_PBP2"/>
    <property type="match status" value="1"/>
</dbReference>
<evidence type="ECO:0000256" key="2">
    <source>
        <dbReference type="ARBA" id="ARBA00022448"/>
    </source>
</evidence>
<dbReference type="PANTHER" id="PTHR43163:SF6">
    <property type="entry name" value="DIPEPTIDE TRANSPORT SYSTEM PERMEASE PROTEIN DPPB-RELATED"/>
    <property type="match status" value="1"/>
</dbReference>
<feature type="transmembrane region" description="Helical" evidence="7">
    <location>
        <begin position="99"/>
        <end position="117"/>
    </location>
</feature>
<dbReference type="InterPro" id="IPR000515">
    <property type="entry name" value="MetI-like"/>
</dbReference>
<proteinExistence type="inferred from homology"/>
<evidence type="ECO:0000313" key="9">
    <source>
        <dbReference type="EMBL" id="RGE85734.1"/>
    </source>
</evidence>
<dbReference type="Gene3D" id="1.10.3720.10">
    <property type="entry name" value="MetI-like"/>
    <property type="match status" value="1"/>
</dbReference>
<dbReference type="AlphaFoldDB" id="A0A3E3JZW6"/>
<comment type="similarity">
    <text evidence="7">Belongs to the binding-protein-dependent transport system permease family.</text>
</comment>
<feature type="transmembrane region" description="Helical" evidence="7">
    <location>
        <begin position="229"/>
        <end position="253"/>
    </location>
</feature>
<comment type="subcellular location">
    <subcellularLocation>
        <location evidence="1 7">Cell membrane</location>
        <topology evidence="1 7">Multi-pass membrane protein</topology>
    </subcellularLocation>
</comment>
<dbReference type="Pfam" id="PF00528">
    <property type="entry name" value="BPD_transp_1"/>
    <property type="match status" value="1"/>
</dbReference>
<feature type="domain" description="ABC transmembrane type-1" evidence="8">
    <location>
        <begin position="93"/>
        <end position="294"/>
    </location>
</feature>
<name>A0A3E3JZW6_9FIRM</name>
<keyword evidence="5 7" id="KW-1133">Transmembrane helix</keyword>
<dbReference type="GeneID" id="97193394"/>
<gene>
    <name evidence="9" type="ORF">DW016_12135</name>
</gene>
<feature type="transmembrane region" description="Helical" evidence="7">
    <location>
        <begin position="273"/>
        <end position="297"/>
    </location>
</feature>
<keyword evidence="2 7" id="KW-0813">Transport</keyword>
<sequence>MAKYIIKRVIAAILTIWVLITIVFFLVRLMPGDPFTSAKLTDEVRANMEAYYGFDKPMIVQYGIYMVNLLHGDFGYSMKYTNKTVNDIIGETFPFSADLGIRALLLALSIGLVLGIVSARNRGKKLDFFCVIVAVLGTSIPDFIMGAALQYFFGIKWGLFPVARYEGIEYTILPAFALAFYTLASVSRIMRASMLEVTSQDYIKTARSKGVSELRITCKHQIRNAIMPVMTVMGPTVASVLTGTFVIESIFAIPGMGKYYVESVSNSDYSMVLGMTVFYGIFLVFCNLVVDVLYGVADPRVRIGKK</sequence>
<protein>
    <submittedName>
        <fullName evidence="9">ABC transporter permease</fullName>
    </submittedName>
</protein>
<keyword evidence="6 7" id="KW-0472">Membrane</keyword>
<dbReference type="Pfam" id="PF19300">
    <property type="entry name" value="BPD_transp_1_N"/>
    <property type="match status" value="1"/>
</dbReference>
<keyword evidence="4 7" id="KW-0812">Transmembrane</keyword>
<dbReference type="GO" id="GO:0005886">
    <property type="term" value="C:plasma membrane"/>
    <property type="evidence" value="ECO:0007669"/>
    <property type="project" value="UniProtKB-SubCell"/>
</dbReference>
<accession>A0A3E3JZW6</accession>
<dbReference type="InterPro" id="IPR045621">
    <property type="entry name" value="BPD_transp_1_N"/>
</dbReference>
<feature type="transmembrane region" description="Helical" evidence="7">
    <location>
        <begin position="9"/>
        <end position="30"/>
    </location>
</feature>
<reference evidence="9 10" key="1">
    <citation type="submission" date="2018-08" db="EMBL/GenBank/DDBJ databases">
        <title>A genome reference for cultivated species of the human gut microbiota.</title>
        <authorList>
            <person name="Zou Y."/>
            <person name="Xue W."/>
            <person name="Luo G."/>
        </authorList>
    </citation>
    <scope>NUCLEOTIDE SEQUENCE [LARGE SCALE GENOMIC DNA]</scope>
    <source>
        <strain evidence="9 10">AF37-2AT</strain>
    </source>
</reference>
<dbReference type="PROSITE" id="PS50928">
    <property type="entry name" value="ABC_TM1"/>
    <property type="match status" value="1"/>
</dbReference>
<dbReference type="Proteomes" id="UP000261080">
    <property type="component" value="Unassembled WGS sequence"/>
</dbReference>
<dbReference type="GO" id="GO:0055085">
    <property type="term" value="P:transmembrane transport"/>
    <property type="evidence" value="ECO:0007669"/>
    <property type="project" value="InterPro"/>
</dbReference>
<dbReference type="SUPFAM" id="SSF161098">
    <property type="entry name" value="MetI-like"/>
    <property type="match status" value="1"/>
</dbReference>
<evidence type="ECO:0000313" key="10">
    <source>
        <dbReference type="Proteomes" id="UP000261080"/>
    </source>
</evidence>
<dbReference type="OrthoDB" id="9806409at2"/>
<feature type="transmembrane region" description="Helical" evidence="7">
    <location>
        <begin position="172"/>
        <end position="190"/>
    </location>
</feature>
<dbReference type="InterPro" id="IPR035906">
    <property type="entry name" value="MetI-like_sf"/>
</dbReference>
<evidence type="ECO:0000256" key="3">
    <source>
        <dbReference type="ARBA" id="ARBA00022475"/>
    </source>
</evidence>
<comment type="caution">
    <text evidence="9">The sequence shown here is derived from an EMBL/GenBank/DDBJ whole genome shotgun (WGS) entry which is preliminary data.</text>
</comment>
<organism evidence="9 10">
    <name type="scientific">Sellimonas intestinalis</name>
    <dbReference type="NCBI Taxonomy" id="1653434"/>
    <lineage>
        <taxon>Bacteria</taxon>
        <taxon>Bacillati</taxon>
        <taxon>Bacillota</taxon>
        <taxon>Clostridia</taxon>
        <taxon>Lachnospirales</taxon>
        <taxon>Lachnospiraceae</taxon>
        <taxon>Sellimonas</taxon>
    </lineage>
</organism>
<evidence type="ECO:0000256" key="6">
    <source>
        <dbReference type="ARBA" id="ARBA00023136"/>
    </source>
</evidence>
<keyword evidence="10" id="KW-1185">Reference proteome</keyword>
<dbReference type="RefSeq" id="WP_024733173.1">
    <property type="nucleotide sequence ID" value="NZ_BAABYU010000001.1"/>
</dbReference>
<dbReference type="PANTHER" id="PTHR43163">
    <property type="entry name" value="DIPEPTIDE TRANSPORT SYSTEM PERMEASE PROTEIN DPPB-RELATED"/>
    <property type="match status" value="1"/>
</dbReference>